<reference evidence="4 5" key="1">
    <citation type="journal article" date="2008" name="Nat. Biotechnol.">
        <title>Genome sequencing and analysis of the filamentous fungus Penicillium chrysogenum.</title>
        <authorList>
            <person name="van den Berg M.A."/>
            <person name="Albang R."/>
            <person name="Albermann K."/>
            <person name="Badger J.H."/>
            <person name="Daran J.-M."/>
            <person name="Driessen A.J.M."/>
            <person name="Garcia-Estrada C."/>
            <person name="Fedorova N.D."/>
            <person name="Harris D.M."/>
            <person name="Heijne W.H.M."/>
            <person name="Joardar V.S."/>
            <person name="Kiel J.A.K.W."/>
            <person name="Kovalchuk A."/>
            <person name="Martin J.F."/>
            <person name="Nierman W.C."/>
            <person name="Nijland J.G."/>
            <person name="Pronk J.T."/>
            <person name="Roubos J.A."/>
            <person name="van der Klei I.J."/>
            <person name="van Peij N.N.M.E."/>
            <person name="Veenhuis M."/>
            <person name="von Doehren H."/>
            <person name="Wagner C."/>
            <person name="Wortman J.R."/>
            <person name="Bovenberg R.A.L."/>
        </authorList>
    </citation>
    <scope>NUCLEOTIDE SEQUENCE [LARGE SCALE GENOMIC DNA]</scope>
    <source>
        <strain evidence="5">ATCC 28089 / DSM 1075 / NRRL 1951 / Wisconsin 54-1255</strain>
    </source>
</reference>
<dbReference type="PANTHER" id="PTHR35041:SF6">
    <property type="entry name" value="FORMYLMETHIONINE DEFORMYLASE-LIKE PROTEIN-RELATED"/>
    <property type="match status" value="1"/>
</dbReference>
<gene>
    <name evidence="4" type="ORF">Pc06g00790</name>
    <name evidence="4" type="ORF">PCH_Pc06g00790</name>
</gene>
<sequence>MALALTCWLLPVVSIVSPATLSVRLAPFNKYALKRIPRVDFTSANFASFILVNSPFRDPIRQEMWLSAYRGPTPETQRVVNSVAAQESPEHGEVLENVAGAVQDPMILRCMLHNASYQANPTYVNGGQTIQVTDKAVLNGVAYLHGAVNFDELEVSSNNSIAHNFRIMEYLSYQSIMDAFGNLLIESISTNMTHLAYNKSGIEVNAVNSMKQTTNILSTTLMETEEMGIFSSTTASDPNPFMDYWKGRSVNSSKDYSRLSNALEALFENITFSLMGSEMFHALNMHNRPNYTVEAVPDTNVTINSYRNIYIYTRSVLWAAYGTALGVTALCVTAGVLLYHSTDGSYSSKFSTIFRVTQGAMVSIDLSMKDYSGLDPLPDNIANAEISTGYNQGCLATTSSTTPLGHPHRGPAASSQLLETTPEKGAL</sequence>
<protein>
    <submittedName>
        <fullName evidence="4">Pc06g00790 protein</fullName>
    </submittedName>
</protein>
<evidence type="ECO:0000256" key="3">
    <source>
        <dbReference type="SAM" id="SignalP"/>
    </source>
</evidence>
<dbReference type="BioCyc" id="PCHR:PC06G00790-MONOMER"/>
<evidence type="ECO:0000256" key="2">
    <source>
        <dbReference type="SAM" id="Phobius"/>
    </source>
</evidence>
<dbReference type="Proteomes" id="UP000000724">
    <property type="component" value="Contig Pc00c06"/>
</dbReference>
<keyword evidence="2" id="KW-0472">Membrane</keyword>
<dbReference type="OrthoDB" id="5322539at2759"/>
<dbReference type="AlphaFoldDB" id="B6GW19"/>
<dbReference type="VEuPathDB" id="FungiDB:PCH_Pc06g00790"/>
<feature type="chain" id="PRO_5002843301" evidence="3">
    <location>
        <begin position="19"/>
        <end position="427"/>
    </location>
</feature>
<accession>B6GW19</accession>
<keyword evidence="5" id="KW-1185">Reference proteome</keyword>
<keyword evidence="2" id="KW-1133">Transmembrane helix</keyword>
<name>B6GW19_PENRW</name>
<keyword evidence="3" id="KW-0732">Signal</keyword>
<dbReference type="EMBL" id="AM920421">
    <property type="protein sequence ID" value="CAP79072.1"/>
    <property type="molecule type" value="Genomic_DNA"/>
</dbReference>
<dbReference type="HOGENOM" id="CLU_052852_0_0_1"/>
<keyword evidence="2" id="KW-0812">Transmembrane</keyword>
<evidence type="ECO:0000256" key="1">
    <source>
        <dbReference type="SAM" id="MobiDB-lite"/>
    </source>
</evidence>
<feature type="signal peptide" evidence="3">
    <location>
        <begin position="1"/>
        <end position="18"/>
    </location>
</feature>
<feature type="region of interest" description="Disordered" evidence="1">
    <location>
        <begin position="400"/>
        <end position="427"/>
    </location>
</feature>
<organism evidence="4 5">
    <name type="scientific">Penicillium rubens (strain ATCC 28089 / DSM 1075 / NRRL 1951 / Wisconsin 54-1255)</name>
    <name type="common">Penicillium chrysogenum</name>
    <dbReference type="NCBI Taxonomy" id="500485"/>
    <lineage>
        <taxon>Eukaryota</taxon>
        <taxon>Fungi</taxon>
        <taxon>Dikarya</taxon>
        <taxon>Ascomycota</taxon>
        <taxon>Pezizomycotina</taxon>
        <taxon>Eurotiomycetes</taxon>
        <taxon>Eurotiomycetidae</taxon>
        <taxon>Eurotiales</taxon>
        <taxon>Aspergillaceae</taxon>
        <taxon>Penicillium</taxon>
        <taxon>Penicillium chrysogenum species complex</taxon>
    </lineage>
</organism>
<proteinExistence type="predicted"/>
<dbReference type="STRING" id="500485.B6GW19"/>
<evidence type="ECO:0000313" key="5">
    <source>
        <dbReference type="Proteomes" id="UP000000724"/>
    </source>
</evidence>
<evidence type="ECO:0000313" key="4">
    <source>
        <dbReference type="EMBL" id="CAP79072.1"/>
    </source>
</evidence>
<feature type="transmembrane region" description="Helical" evidence="2">
    <location>
        <begin position="316"/>
        <end position="339"/>
    </location>
</feature>
<dbReference type="PANTHER" id="PTHR35041">
    <property type="entry name" value="MEDIATOR OF RNA POLYMERASE II TRANSCRIPTION SUBUNIT 1"/>
    <property type="match status" value="1"/>
</dbReference>